<feature type="transmembrane region" description="Helical" evidence="3">
    <location>
        <begin position="12"/>
        <end position="30"/>
    </location>
</feature>
<dbReference type="Pfam" id="PF03938">
    <property type="entry name" value="OmpH"/>
    <property type="match status" value="1"/>
</dbReference>
<evidence type="ECO:0000313" key="5">
    <source>
        <dbReference type="Proteomes" id="UP000319353"/>
    </source>
</evidence>
<sequence>MQIRGRTIRTIWLGAGAVAVLLILIGLVAWQGGSVLGQSFSIGFVDMQRALDNHPRKASSERALQEFFQAKQREFQERAKSLGPVQRQELDRQLQQEFVQKREELLSGLDKDIRTAVEKVSRDRGVSFVLDRAVVLYGGVDLTDAVIAQLTVK</sequence>
<keyword evidence="3" id="KW-1133">Transmembrane helix</keyword>
<dbReference type="GO" id="GO:0050821">
    <property type="term" value="P:protein stabilization"/>
    <property type="evidence" value="ECO:0007669"/>
    <property type="project" value="TreeGrafter"/>
</dbReference>
<gene>
    <name evidence="4" type="ORF">E6H01_02815</name>
</gene>
<dbReference type="PANTHER" id="PTHR35089">
    <property type="entry name" value="CHAPERONE PROTEIN SKP"/>
    <property type="match status" value="1"/>
</dbReference>
<accession>A0A537LD75</accession>
<dbReference type="GO" id="GO:0005829">
    <property type="term" value="C:cytosol"/>
    <property type="evidence" value="ECO:0007669"/>
    <property type="project" value="TreeGrafter"/>
</dbReference>
<dbReference type="InterPro" id="IPR005632">
    <property type="entry name" value="Chaperone_Skp"/>
</dbReference>
<keyword evidence="2" id="KW-0732">Signal</keyword>
<evidence type="ECO:0000313" key="4">
    <source>
        <dbReference type="EMBL" id="TMJ05657.1"/>
    </source>
</evidence>
<evidence type="ECO:0000256" key="1">
    <source>
        <dbReference type="ARBA" id="ARBA00009091"/>
    </source>
</evidence>
<proteinExistence type="inferred from homology"/>
<dbReference type="EMBL" id="VBAL01000025">
    <property type="protein sequence ID" value="TMJ05657.1"/>
    <property type="molecule type" value="Genomic_DNA"/>
</dbReference>
<keyword evidence="3" id="KW-0472">Membrane</keyword>
<protein>
    <submittedName>
        <fullName evidence="4">OmpH family outer membrane protein</fullName>
    </submittedName>
</protein>
<name>A0A537LD75_9BACT</name>
<dbReference type="AlphaFoldDB" id="A0A537LD75"/>
<dbReference type="GO" id="GO:0051082">
    <property type="term" value="F:unfolded protein binding"/>
    <property type="evidence" value="ECO:0007669"/>
    <property type="project" value="InterPro"/>
</dbReference>
<dbReference type="Proteomes" id="UP000319353">
    <property type="component" value="Unassembled WGS sequence"/>
</dbReference>
<keyword evidence="3" id="KW-0812">Transmembrane</keyword>
<dbReference type="SUPFAM" id="SSF111384">
    <property type="entry name" value="OmpH-like"/>
    <property type="match status" value="1"/>
</dbReference>
<dbReference type="InterPro" id="IPR024930">
    <property type="entry name" value="Skp_dom_sf"/>
</dbReference>
<dbReference type="PANTHER" id="PTHR35089:SF1">
    <property type="entry name" value="CHAPERONE PROTEIN SKP"/>
    <property type="match status" value="1"/>
</dbReference>
<dbReference type="SMART" id="SM00935">
    <property type="entry name" value="OmpH"/>
    <property type="match status" value="1"/>
</dbReference>
<evidence type="ECO:0000256" key="3">
    <source>
        <dbReference type="SAM" id="Phobius"/>
    </source>
</evidence>
<reference evidence="4 5" key="1">
    <citation type="journal article" date="2019" name="Nat. Microbiol.">
        <title>Mediterranean grassland soil C-N compound turnover is dependent on rainfall and depth, and is mediated by genomically divergent microorganisms.</title>
        <authorList>
            <person name="Diamond S."/>
            <person name="Andeer P.F."/>
            <person name="Li Z."/>
            <person name="Crits-Christoph A."/>
            <person name="Burstein D."/>
            <person name="Anantharaman K."/>
            <person name="Lane K.R."/>
            <person name="Thomas B.C."/>
            <person name="Pan C."/>
            <person name="Northen T.R."/>
            <person name="Banfield J.F."/>
        </authorList>
    </citation>
    <scope>NUCLEOTIDE SEQUENCE [LARGE SCALE GENOMIC DNA]</scope>
    <source>
        <strain evidence="4">NP_4</strain>
    </source>
</reference>
<dbReference type="Gene3D" id="3.30.910.20">
    <property type="entry name" value="Skp domain"/>
    <property type="match status" value="1"/>
</dbReference>
<comment type="similarity">
    <text evidence="1">Belongs to the Skp family.</text>
</comment>
<comment type="caution">
    <text evidence="4">The sequence shown here is derived from an EMBL/GenBank/DDBJ whole genome shotgun (WGS) entry which is preliminary data.</text>
</comment>
<organism evidence="4 5">
    <name type="scientific">Candidatus Segetimicrobium genomatis</name>
    <dbReference type="NCBI Taxonomy" id="2569760"/>
    <lineage>
        <taxon>Bacteria</taxon>
        <taxon>Bacillati</taxon>
        <taxon>Candidatus Sysuimicrobiota</taxon>
        <taxon>Candidatus Sysuimicrobiia</taxon>
        <taxon>Candidatus Sysuimicrobiales</taxon>
        <taxon>Candidatus Segetimicrobiaceae</taxon>
        <taxon>Candidatus Segetimicrobium</taxon>
    </lineage>
</organism>
<evidence type="ECO:0000256" key="2">
    <source>
        <dbReference type="ARBA" id="ARBA00022729"/>
    </source>
</evidence>